<dbReference type="InterPro" id="IPR055170">
    <property type="entry name" value="GFO_IDH_MocA-like_dom"/>
</dbReference>
<evidence type="ECO:0000256" key="1">
    <source>
        <dbReference type="ARBA" id="ARBA00023027"/>
    </source>
</evidence>
<feature type="domain" description="GFO/IDH/MocA-like oxidoreductase" evidence="3">
    <location>
        <begin position="131"/>
        <end position="254"/>
    </location>
</feature>
<dbReference type="InterPro" id="IPR000683">
    <property type="entry name" value="Gfo/Idh/MocA-like_OxRdtase_N"/>
</dbReference>
<dbReference type="PANTHER" id="PTHR43249">
    <property type="entry name" value="UDP-N-ACETYL-2-AMINO-2-DEOXY-D-GLUCURONATE OXIDASE"/>
    <property type="match status" value="1"/>
</dbReference>
<evidence type="ECO:0000313" key="4">
    <source>
        <dbReference type="EMBL" id="SDH61464.1"/>
    </source>
</evidence>
<organism evidence="4 5">
    <name type="scientific">Agrococcus jejuensis</name>
    <dbReference type="NCBI Taxonomy" id="399736"/>
    <lineage>
        <taxon>Bacteria</taxon>
        <taxon>Bacillati</taxon>
        <taxon>Actinomycetota</taxon>
        <taxon>Actinomycetes</taxon>
        <taxon>Micrococcales</taxon>
        <taxon>Microbacteriaceae</taxon>
        <taxon>Agrococcus</taxon>
    </lineage>
</organism>
<dbReference type="EMBL" id="LT629695">
    <property type="protein sequence ID" value="SDH61464.1"/>
    <property type="molecule type" value="Genomic_DNA"/>
</dbReference>
<evidence type="ECO:0000313" key="5">
    <source>
        <dbReference type="Proteomes" id="UP000198822"/>
    </source>
</evidence>
<dbReference type="SUPFAM" id="SSF55347">
    <property type="entry name" value="Glyceraldehyde-3-phosphate dehydrogenase-like, C-terminal domain"/>
    <property type="match status" value="1"/>
</dbReference>
<name>A0A1G8DUT0_9MICO</name>
<dbReference type="Proteomes" id="UP000198822">
    <property type="component" value="Chromosome I"/>
</dbReference>
<protein>
    <submittedName>
        <fullName evidence="4">Predicted dehydrogenase</fullName>
    </submittedName>
</protein>
<dbReference type="RefSeq" id="WP_092504299.1">
    <property type="nucleotide sequence ID" value="NZ_LT629695.1"/>
</dbReference>
<sequence length="341" mass="35828">MSTVRAAVVGVGDVSVVHLDAIVARAGSTLVAIADRDPVRREAAAEAWGVPGYADVESLLETEAVDVVHVCTPHDQHEPVATAVLASGASVLVEKPLADSPAAARRLAEAAEHSAGILGVTYQNRYNAASQAAKALLERGDLGAVLGASAVVHWHRAPAYYEAAPWRGTWAGGGGGLLMNQAIHTLDLVLWLLGPAARVDGTASTRVLGDVIEVEDTADVRITHESGATSILSATNAHVRNAPVRIEIVTEHAVLHLEQGLTITHADGRVERVDEPPLPTGPRGYWGVSHQLLVDAFHGAVERGEPFWIDASEGLPALDAIAAVYDQSFPHRPQTTQGGSR</sequence>
<evidence type="ECO:0000259" key="3">
    <source>
        <dbReference type="Pfam" id="PF22725"/>
    </source>
</evidence>
<dbReference type="Gene3D" id="3.40.50.720">
    <property type="entry name" value="NAD(P)-binding Rossmann-like Domain"/>
    <property type="match status" value="1"/>
</dbReference>
<dbReference type="Pfam" id="PF22725">
    <property type="entry name" value="GFO_IDH_MocA_C3"/>
    <property type="match status" value="1"/>
</dbReference>
<dbReference type="InterPro" id="IPR036291">
    <property type="entry name" value="NAD(P)-bd_dom_sf"/>
</dbReference>
<keyword evidence="5" id="KW-1185">Reference proteome</keyword>
<accession>A0A1G8DUT0</accession>
<feature type="domain" description="Gfo/Idh/MocA-like oxidoreductase N-terminal" evidence="2">
    <location>
        <begin position="5"/>
        <end position="121"/>
    </location>
</feature>
<dbReference type="InterPro" id="IPR052515">
    <property type="entry name" value="Gfo/Idh/MocA_Oxidoreductase"/>
</dbReference>
<dbReference type="SUPFAM" id="SSF51735">
    <property type="entry name" value="NAD(P)-binding Rossmann-fold domains"/>
    <property type="match status" value="1"/>
</dbReference>
<dbReference type="STRING" id="399736.SAMN04489720_1786"/>
<dbReference type="PANTHER" id="PTHR43249:SF1">
    <property type="entry name" value="D-GLUCOSIDE 3-DEHYDROGENASE"/>
    <property type="match status" value="1"/>
</dbReference>
<dbReference type="GO" id="GO:0000166">
    <property type="term" value="F:nucleotide binding"/>
    <property type="evidence" value="ECO:0007669"/>
    <property type="project" value="InterPro"/>
</dbReference>
<evidence type="ECO:0000259" key="2">
    <source>
        <dbReference type="Pfam" id="PF01408"/>
    </source>
</evidence>
<dbReference type="AlphaFoldDB" id="A0A1G8DUT0"/>
<keyword evidence="1" id="KW-0520">NAD</keyword>
<gene>
    <name evidence="4" type="ORF">SAMN04489720_1786</name>
</gene>
<dbReference type="Pfam" id="PF01408">
    <property type="entry name" value="GFO_IDH_MocA"/>
    <property type="match status" value="1"/>
</dbReference>
<reference evidence="5" key="1">
    <citation type="submission" date="2016-10" db="EMBL/GenBank/DDBJ databases">
        <authorList>
            <person name="Varghese N."/>
            <person name="Submissions S."/>
        </authorList>
    </citation>
    <scope>NUCLEOTIDE SEQUENCE [LARGE SCALE GENOMIC DNA]</scope>
    <source>
        <strain evidence="5">DSM 22002</strain>
    </source>
</reference>
<dbReference type="OrthoDB" id="256869at2"/>
<proteinExistence type="predicted"/>
<dbReference type="Gene3D" id="3.30.360.10">
    <property type="entry name" value="Dihydrodipicolinate Reductase, domain 2"/>
    <property type="match status" value="1"/>
</dbReference>